<dbReference type="PANTHER" id="PTHR38050:SF1">
    <property type="entry name" value="FERULOYL ESTERASE C"/>
    <property type="match status" value="1"/>
</dbReference>
<keyword evidence="3" id="KW-0964">Secreted</keyword>
<evidence type="ECO:0000256" key="6">
    <source>
        <dbReference type="ARBA" id="ARBA00022801"/>
    </source>
</evidence>
<comment type="similarity">
    <text evidence="2">Belongs to the faeC family.</text>
</comment>
<proteinExistence type="inferred from homology"/>
<feature type="domain" description="Peptidase S9 prolyl oligopeptidase catalytic" evidence="11">
    <location>
        <begin position="175"/>
        <end position="227"/>
    </location>
</feature>
<gene>
    <name evidence="12" type="ORF">PPSIR1_34257</name>
</gene>
<dbReference type="Gene3D" id="3.40.50.1820">
    <property type="entry name" value="alpha/beta hydrolase"/>
    <property type="match status" value="1"/>
</dbReference>
<evidence type="ECO:0000313" key="12">
    <source>
        <dbReference type="EMBL" id="EDM78087.1"/>
    </source>
</evidence>
<comment type="caution">
    <text evidence="12">The sequence shown here is derived from an EMBL/GenBank/DDBJ whole genome shotgun (WGS) entry which is preliminary data.</text>
</comment>
<dbReference type="EMBL" id="ABCS01000035">
    <property type="protein sequence ID" value="EDM78087.1"/>
    <property type="molecule type" value="Genomic_DNA"/>
</dbReference>
<evidence type="ECO:0000259" key="11">
    <source>
        <dbReference type="Pfam" id="PF00326"/>
    </source>
</evidence>
<evidence type="ECO:0000256" key="4">
    <source>
        <dbReference type="ARBA" id="ARBA00022651"/>
    </source>
</evidence>
<dbReference type="GO" id="GO:0006508">
    <property type="term" value="P:proteolysis"/>
    <property type="evidence" value="ECO:0007669"/>
    <property type="project" value="InterPro"/>
</dbReference>
<keyword evidence="5" id="KW-0732">Signal</keyword>
<evidence type="ECO:0000256" key="2">
    <source>
        <dbReference type="ARBA" id="ARBA00010278"/>
    </source>
</evidence>
<keyword evidence="13" id="KW-1185">Reference proteome</keyword>
<dbReference type="PANTHER" id="PTHR38050">
    <property type="match status" value="1"/>
</dbReference>
<sequence length="319" mass="32741">MLTACPGASEDEGGDEAGSETSGEVGEDTDTEVGESSESGESDETSSEESSSDGESSESTESESTESEESSEAESSGTGGSSGCGAAPNVGSSVEVGGEERTFVLALPDNYDPDQAYPLVYAIHGLGGSGSLASNYFGLAGVIGDDAIVVYPDGLPLPEFGNQPGWNLMPQGNDVAFFDALHEALTTQLCVDEDRVFATGHSFGGYMSNSLGCYRGDRFAAIAPVAGGGPFFGACDGPMAVWITHGSADDVVELSEGLNSRDTWAELNGCDDGFGDVPPDGCVSYAGCEAALHWCEHPGGHEWPAFAPAAIWAFFEAQG</sequence>
<dbReference type="GO" id="GO:0030600">
    <property type="term" value="F:feruloyl esterase activity"/>
    <property type="evidence" value="ECO:0007669"/>
    <property type="project" value="InterPro"/>
</dbReference>
<comment type="subcellular location">
    <subcellularLocation>
        <location evidence="1">Secreted</location>
    </subcellularLocation>
</comment>
<evidence type="ECO:0000256" key="10">
    <source>
        <dbReference type="SAM" id="MobiDB-lite"/>
    </source>
</evidence>
<dbReference type="InterPro" id="IPR029058">
    <property type="entry name" value="AB_hydrolase_fold"/>
</dbReference>
<evidence type="ECO:0000313" key="13">
    <source>
        <dbReference type="Proteomes" id="UP000005801"/>
    </source>
</evidence>
<dbReference type="GO" id="GO:0045493">
    <property type="term" value="P:xylan catabolic process"/>
    <property type="evidence" value="ECO:0007669"/>
    <property type="project" value="UniProtKB-KW"/>
</dbReference>
<accession>A6G7K9</accession>
<comment type="function">
    <text evidence="9">Involved in degradation of plant cell walls. Hydrolyzes the feruloyl-arabinose ester bond in arabinoxylans, and the feruloyl-galactose ester bond in pectin. Active against paranitrophenyl-acetate, methyl ferulate and wheat arabinoxylan.</text>
</comment>
<dbReference type="eggNOG" id="COG3509">
    <property type="taxonomic scope" value="Bacteria"/>
</dbReference>
<dbReference type="InterPro" id="IPR043595">
    <property type="entry name" value="FaeB/C/D"/>
</dbReference>
<evidence type="ECO:0000256" key="3">
    <source>
        <dbReference type="ARBA" id="ARBA00022525"/>
    </source>
</evidence>
<dbReference type="InterPro" id="IPR001375">
    <property type="entry name" value="Peptidase_S9_cat"/>
</dbReference>
<dbReference type="STRING" id="391625.PPSIR1_34257"/>
<dbReference type="SUPFAM" id="SSF53474">
    <property type="entry name" value="alpha/beta-Hydrolases"/>
    <property type="match status" value="1"/>
</dbReference>
<dbReference type="AlphaFoldDB" id="A6G7K9"/>
<feature type="compositionally biased region" description="Acidic residues" evidence="10">
    <location>
        <begin position="25"/>
        <end position="72"/>
    </location>
</feature>
<evidence type="ECO:0000256" key="9">
    <source>
        <dbReference type="ARBA" id="ARBA00025250"/>
    </source>
</evidence>
<feature type="region of interest" description="Disordered" evidence="10">
    <location>
        <begin position="1"/>
        <end position="93"/>
    </location>
</feature>
<dbReference type="ESTHER" id="9delt-a6g7k9">
    <property type="family name" value="FaeC"/>
</dbReference>
<evidence type="ECO:0000256" key="5">
    <source>
        <dbReference type="ARBA" id="ARBA00022729"/>
    </source>
</evidence>
<reference evidence="12 13" key="1">
    <citation type="submission" date="2007-06" db="EMBL/GenBank/DDBJ databases">
        <authorList>
            <person name="Shimkets L."/>
            <person name="Ferriera S."/>
            <person name="Johnson J."/>
            <person name="Kravitz S."/>
            <person name="Beeson K."/>
            <person name="Sutton G."/>
            <person name="Rogers Y.-H."/>
            <person name="Friedman R."/>
            <person name="Frazier M."/>
            <person name="Venter J.C."/>
        </authorList>
    </citation>
    <scope>NUCLEOTIDE SEQUENCE [LARGE SCALE GENOMIC DNA]</scope>
    <source>
        <strain evidence="12 13">SIR-1</strain>
    </source>
</reference>
<dbReference type="GO" id="GO:0008236">
    <property type="term" value="F:serine-type peptidase activity"/>
    <property type="evidence" value="ECO:0007669"/>
    <property type="project" value="InterPro"/>
</dbReference>
<keyword evidence="7" id="KW-0119">Carbohydrate metabolism</keyword>
<name>A6G7K9_9BACT</name>
<keyword evidence="6" id="KW-0378">Hydrolase</keyword>
<dbReference type="Pfam" id="PF00326">
    <property type="entry name" value="Peptidase_S9"/>
    <property type="match status" value="1"/>
</dbReference>
<keyword evidence="8" id="KW-0624">Polysaccharide degradation</keyword>
<dbReference type="Proteomes" id="UP000005801">
    <property type="component" value="Unassembled WGS sequence"/>
</dbReference>
<evidence type="ECO:0000256" key="1">
    <source>
        <dbReference type="ARBA" id="ARBA00004613"/>
    </source>
</evidence>
<feature type="compositionally biased region" description="Acidic residues" evidence="10">
    <location>
        <begin position="9"/>
        <end position="18"/>
    </location>
</feature>
<organism evidence="12 13">
    <name type="scientific">Plesiocystis pacifica SIR-1</name>
    <dbReference type="NCBI Taxonomy" id="391625"/>
    <lineage>
        <taxon>Bacteria</taxon>
        <taxon>Pseudomonadati</taxon>
        <taxon>Myxococcota</taxon>
        <taxon>Polyangia</taxon>
        <taxon>Nannocystales</taxon>
        <taxon>Nannocystaceae</taxon>
        <taxon>Plesiocystis</taxon>
    </lineage>
</organism>
<evidence type="ECO:0000256" key="7">
    <source>
        <dbReference type="ARBA" id="ARBA00023277"/>
    </source>
</evidence>
<evidence type="ECO:0000256" key="8">
    <source>
        <dbReference type="ARBA" id="ARBA00023326"/>
    </source>
</evidence>
<keyword evidence="4" id="KW-0858">Xylan degradation</keyword>
<dbReference type="GO" id="GO:0005576">
    <property type="term" value="C:extracellular region"/>
    <property type="evidence" value="ECO:0007669"/>
    <property type="project" value="UniProtKB-SubCell"/>
</dbReference>
<protein>
    <submittedName>
        <fullName evidence="12">Putative lipoprotein</fullName>
    </submittedName>
</protein>
<keyword evidence="12" id="KW-0449">Lipoprotein</keyword>